<proteinExistence type="predicted"/>
<gene>
    <name evidence="1" type="ORF">BDY19DRAFT_531931</name>
</gene>
<dbReference type="EMBL" id="MU274942">
    <property type="protein sequence ID" value="KAI0084452.1"/>
    <property type="molecule type" value="Genomic_DNA"/>
</dbReference>
<evidence type="ECO:0000313" key="1">
    <source>
        <dbReference type="EMBL" id="KAI0084452.1"/>
    </source>
</evidence>
<protein>
    <submittedName>
        <fullName evidence="1">Uncharacterized protein</fullName>
    </submittedName>
</protein>
<keyword evidence="2" id="KW-1185">Reference proteome</keyword>
<dbReference type="Proteomes" id="UP001055072">
    <property type="component" value="Unassembled WGS sequence"/>
</dbReference>
<name>A0ACB8TR06_9APHY</name>
<sequence>MPVQFVCVEVLYVPSRNLEFIIDRAAAKEPHLLMAFLTRSHSFLLIQSALIKKSTLVHREELEHPYPIDVRVPSLSESDGNITRYESATSIYHCRNAGLPPPPLLYLKYVEANGGSQLDSLIITITEDVQPHCHGGSQLPLYFRAGWYICLLYVRSSLPYLAVVYPI</sequence>
<evidence type="ECO:0000313" key="2">
    <source>
        <dbReference type="Proteomes" id="UP001055072"/>
    </source>
</evidence>
<reference evidence="1" key="1">
    <citation type="journal article" date="2021" name="Environ. Microbiol.">
        <title>Gene family expansions and transcriptome signatures uncover fungal adaptations to wood decay.</title>
        <authorList>
            <person name="Hage H."/>
            <person name="Miyauchi S."/>
            <person name="Viragh M."/>
            <person name="Drula E."/>
            <person name="Min B."/>
            <person name="Chaduli D."/>
            <person name="Navarro D."/>
            <person name="Favel A."/>
            <person name="Norest M."/>
            <person name="Lesage-Meessen L."/>
            <person name="Balint B."/>
            <person name="Merenyi Z."/>
            <person name="de Eugenio L."/>
            <person name="Morin E."/>
            <person name="Martinez A.T."/>
            <person name="Baldrian P."/>
            <person name="Stursova M."/>
            <person name="Martinez M.J."/>
            <person name="Novotny C."/>
            <person name="Magnuson J.K."/>
            <person name="Spatafora J.W."/>
            <person name="Maurice S."/>
            <person name="Pangilinan J."/>
            <person name="Andreopoulos W."/>
            <person name="LaButti K."/>
            <person name="Hundley H."/>
            <person name="Na H."/>
            <person name="Kuo A."/>
            <person name="Barry K."/>
            <person name="Lipzen A."/>
            <person name="Henrissat B."/>
            <person name="Riley R."/>
            <person name="Ahrendt S."/>
            <person name="Nagy L.G."/>
            <person name="Grigoriev I.V."/>
            <person name="Martin F."/>
            <person name="Rosso M.N."/>
        </authorList>
    </citation>
    <scope>NUCLEOTIDE SEQUENCE</scope>
    <source>
        <strain evidence="1">CBS 384.51</strain>
    </source>
</reference>
<comment type="caution">
    <text evidence="1">The sequence shown here is derived from an EMBL/GenBank/DDBJ whole genome shotgun (WGS) entry which is preliminary data.</text>
</comment>
<accession>A0ACB8TR06</accession>
<organism evidence="1 2">
    <name type="scientific">Irpex rosettiformis</name>
    <dbReference type="NCBI Taxonomy" id="378272"/>
    <lineage>
        <taxon>Eukaryota</taxon>
        <taxon>Fungi</taxon>
        <taxon>Dikarya</taxon>
        <taxon>Basidiomycota</taxon>
        <taxon>Agaricomycotina</taxon>
        <taxon>Agaricomycetes</taxon>
        <taxon>Polyporales</taxon>
        <taxon>Irpicaceae</taxon>
        <taxon>Irpex</taxon>
    </lineage>
</organism>